<dbReference type="PRINTS" id="PR00455">
    <property type="entry name" value="HTHTETR"/>
</dbReference>
<evidence type="ECO:0000256" key="2">
    <source>
        <dbReference type="PROSITE-ProRule" id="PRU00335"/>
    </source>
</evidence>
<dbReference type="Pfam" id="PF00440">
    <property type="entry name" value="TetR_N"/>
    <property type="match status" value="1"/>
</dbReference>
<organism evidence="4 5">
    <name type="scientific">Knoellia locipacati</name>
    <dbReference type="NCBI Taxonomy" id="882824"/>
    <lineage>
        <taxon>Bacteria</taxon>
        <taxon>Bacillati</taxon>
        <taxon>Actinomycetota</taxon>
        <taxon>Actinomycetes</taxon>
        <taxon>Micrococcales</taxon>
        <taxon>Intrasporangiaceae</taxon>
        <taxon>Knoellia</taxon>
    </lineage>
</organism>
<dbReference type="Pfam" id="PF17920">
    <property type="entry name" value="TetR_C_16"/>
    <property type="match status" value="1"/>
</dbReference>
<dbReference type="SUPFAM" id="SSF46689">
    <property type="entry name" value="Homeodomain-like"/>
    <property type="match status" value="1"/>
</dbReference>
<comment type="caution">
    <text evidence="4">The sequence shown here is derived from an EMBL/GenBank/DDBJ whole genome shotgun (WGS) entry which is preliminary data.</text>
</comment>
<dbReference type="OrthoDB" id="3403733at2"/>
<keyword evidence="1 2" id="KW-0238">DNA-binding</keyword>
<evidence type="ECO:0000259" key="3">
    <source>
        <dbReference type="PROSITE" id="PS50977"/>
    </source>
</evidence>
<dbReference type="InterPro" id="IPR050109">
    <property type="entry name" value="HTH-type_TetR-like_transc_reg"/>
</dbReference>
<dbReference type="Proteomes" id="UP000321793">
    <property type="component" value="Unassembled WGS sequence"/>
</dbReference>
<feature type="DNA-binding region" description="H-T-H motif" evidence="2">
    <location>
        <begin position="34"/>
        <end position="53"/>
    </location>
</feature>
<accession>A0A512T0Y0</accession>
<dbReference type="AlphaFoldDB" id="A0A512T0Y0"/>
<dbReference type="PANTHER" id="PTHR30055:SF235">
    <property type="entry name" value="TRANSCRIPTIONAL REGULATORY PROTEIN"/>
    <property type="match status" value="1"/>
</dbReference>
<dbReference type="InterPro" id="IPR009057">
    <property type="entry name" value="Homeodomain-like_sf"/>
</dbReference>
<gene>
    <name evidence="4" type="ORF">KLO01_18980</name>
</gene>
<dbReference type="InterPro" id="IPR001647">
    <property type="entry name" value="HTH_TetR"/>
</dbReference>
<dbReference type="Gene3D" id="1.10.10.60">
    <property type="entry name" value="Homeodomain-like"/>
    <property type="match status" value="1"/>
</dbReference>
<dbReference type="PANTHER" id="PTHR30055">
    <property type="entry name" value="HTH-TYPE TRANSCRIPTIONAL REGULATOR RUTR"/>
    <property type="match status" value="1"/>
</dbReference>
<dbReference type="Gene3D" id="1.10.357.10">
    <property type="entry name" value="Tetracycline Repressor, domain 2"/>
    <property type="match status" value="1"/>
</dbReference>
<dbReference type="GO" id="GO:0003700">
    <property type="term" value="F:DNA-binding transcription factor activity"/>
    <property type="evidence" value="ECO:0007669"/>
    <property type="project" value="TreeGrafter"/>
</dbReference>
<feature type="domain" description="HTH tetR-type" evidence="3">
    <location>
        <begin position="11"/>
        <end position="71"/>
    </location>
</feature>
<name>A0A512T0Y0_9MICO</name>
<evidence type="ECO:0000313" key="5">
    <source>
        <dbReference type="Proteomes" id="UP000321793"/>
    </source>
</evidence>
<dbReference type="EMBL" id="BKBA01000008">
    <property type="protein sequence ID" value="GEQ13851.1"/>
    <property type="molecule type" value="Genomic_DNA"/>
</dbReference>
<dbReference type="SUPFAM" id="SSF48498">
    <property type="entry name" value="Tetracyclin repressor-like, C-terminal domain"/>
    <property type="match status" value="1"/>
</dbReference>
<keyword evidence="5" id="KW-1185">Reference proteome</keyword>
<dbReference type="RefSeq" id="WP_147064435.1">
    <property type="nucleotide sequence ID" value="NZ_BAABDN010000001.1"/>
</dbReference>
<dbReference type="PROSITE" id="PS50977">
    <property type="entry name" value="HTH_TETR_2"/>
    <property type="match status" value="1"/>
</dbReference>
<dbReference type="InterPro" id="IPR041678">
    <property type="entry name" value="TetR_C_16"/>
</dbReference>
<evidence type="ECO:0000256" key="1">
    <source>
        <dbReference type="ARBA" id="ARBA00023125"/>
    </source>
</evidence>
<proteinExistence type="predicted"/>
<dbReference type="GO" id="GO:0000976">
    <property type="term" value="F:transcription cis-regulatory region binding"/>
    <property type="evidence" value="ECO:0007669"/>
    <property type="project" value="TreeGrafter"/>
</dbReference>
<reference evidence="4 5" key="1">
    <citation type="submission" date="2019-07" db="EMBL/GenBank/DDBJ databases">
        <title>Whole genome shotgun sequence of Knoellia locipacati NBRC 109775.</title>
        <authorList>
            <person name="Hosoyama A."/>
            <person name="Uohara A."/>
            <person name="Ohji S."/>
            <person name="Ichikawa N."/>
        </authorList>
    </citation>
    <scope>NUCLEOTIDE SEQUENCE [LARGE SCALE GENOMIC DNA]</scope>
    <source>
        <strain evidence="4 5">NBRC 109775</strain>
    </source>
</reference>
<protein>
    <submittedName>
        <fullName evidence="4">TetR family transcriptional regulator</fullName>
    </submittedName>
</protein>
<sequence length="205" mass="22132">MSPRGRRPGGEDTRAAIVTAARTEFAQRGYDGTSLRGVAREAGVDPKLVHHYFDGKSELFVEVMAFPANPAVLVEQIAAAPRDALGETLARVFLAVWDGPEGRERFAAMFAAAAAHEEHARMVREFVGREVLHRVVESMHADPDVGPRQKEALEVRVALGAAQLIGMGLLRYVVKVPAVADASVDELVAILGPTLQHHLVPPSPH</sequence>
<dbReference type="InterPro" id="IPR036271">
    <property type="entry name" value="Tet_transcr_reg_TetR-rel_C_sf"/>
</dbReference>
<evidence type="ECO:0000313" key="4">
    <source>
        <dbReference type="EMBL" id="GEQ13851.1"/>
    </source>
</evidence>